<name>A0AAV4P2Z4_CAEEX</name>
<feature type="region of interest" description="Disordered" evidence="1">
    <location>
        <begin position="1"/>
        <end position="33"/>
    </location>
</feature>
<organism evidence="2 3">
    <name type="scientific">Caerostris extrusa</name>
    <name type="common">Bark spider</name>
    <name type="synonym">Caerostris bankana</name>
    <dbReference type="NCBI Taxonomy" id="172846"/>
    <lineage>
        <taxon>Eukaryota</taxon>
        <taxon>Metazoa</taxon>
        <taxon>Ecdysozoa</taxon>
        <taxon>Arthropoda</taxon>
        <taxon>Chelicerata</taxon>
        <taxon>Arachnida</taxon>
        <taxon>Araneae</taxon>
        <taxon>Araneomorphae</taxon>
        <taxon>Entelegynae</taxon>
        <taxon>Araneoidea</taxon>
        <taxon>Araneidae</taxon>
        <taxon>Caerostris</taxon>
    </lineage>
</organism>
<dbReference type="Proteomes" id="UP001054945">
    <property type="component" value="Unassembled WGS sequence"/>
</dbReference>
<gene>
    <name evidence="2" type="ORF">CEXT_747091</name>
</gene>
<evidence type="ECO:0000313" key="2">
    <source>
        <dbReference type="EMBL" id="GIX91582.1"/>
    </source>
</evidence>
<keyword evidence="3" id="KW-1185">Reference proteome</keyword>
<dbReference type="EMBL" id="BPLR01004037">
    <property type="protein sequence ID" value="GIX91582.1"/>
    <property type="molecule type" value="Genomic_DNA"/>
</dbReference>
<feature type="compositionally biased region" description="Basic and acidic residues" evidence="1">
    <location>
        <begin position="1"/>
        <end position="13"/>
    </location>
</feature>
<comment type="caution">
    <text evidence="2">The sequence shown here is derived from an EMBL/GenBank/DDBJ whole genome shotgun (WGS) entry which is preliminary data.</text>
</comment>
<evidence type="ECO:0000313" key="3">
    <source>
        <dbReference type="Proteomes" id="UP001054945"/>
    </source>
</evidence>
<protein>
    <submittedName>
        <fullName evidence="2">Uncharacterized protein</fullName>
    </submittedName>
</protein>
<reference evidence="2 3" key="1">
    <citation type="submission" date="2021-06" db="EMBL/GenBank/DDBJ databases">
        <title>Caerostris extrusa draft genome.</title>
        <authorList>
            <person name="Kono N."/>
            <person name="Arakawa K."/>
        </authorList>
    </citation>
    <scope>NUCLEOTIDE SEQUENCE [LARGE SCALE GENOMIC DNA]</scope>
</reference>
<evidence type="ECO:0000256" key="1">
    <source>
        <dbReference type="SAM" id="MobiDB-lite"/>
    </source>
</evidence>
<sequence>MARKSLAPEKDEMGGTLGRKTTDKTTCTTHSPPNDQVSLKGIRFAIRLDYLCCNVDNDLVRCTFKFLLEL</sequence>
<dbReference type="AlphaFoldDB" id="A0AAV4P2Z4"/>
<accession>A0AAV4P2Z4</accession>
<proteinExistence type="predicted"/>